<dbReference type="Pfam" id="PF09134">
    <property type="entry name" value="Invasin_D3"/>
    <property type="match status" value="1"/>
</dbReference>
<keyword evidence="1" id="KW-1133">Transmembrane helix</keyword>
<dbReference type="EMBL" id="CP058998">
    <property type="protein sequence ID" value="QLJ52359.1"/>
    <property type="molecule type" value="Genomic_DNA"/>
</dbReference>
<keyword evidence="1" id="KW-0812">Transmembrane</keyword>
<sequence>MASSKGQSANELLVIYMFVMLIFTLFVATFAQQRSIEMQGARVSLADSIGEQFASELNLAVRSGDGYSRKVIYPLKLDGVTPYSITLNNISKSIDIQFSSGTLDYSHSFPVINTNARVYPEIVARLPSGVAYGYVLYSSNFSFARGDMYIQNINGILFISTVMYFKSSPYSIELNVSPNQIGIWMNTSNITALVLDQFGNPVRDGMLVRFQTNLGMIDDFVPTVNGTAKATLVSGVSSGIATVSANVSGIRATKYVSFVS</sequence>
<protein>
    <recommendedName>
        <fullName evidence="2">Invasin domain-containing protein</fullName>
    </recommendedName>
</protein>
<evidence type="ECO:0000256" key="1">
    <source>
        <dbReference type="SAM" id="Phobius"/>
    </source>
</evidence>
<gene>
    <name evidence="3" type="ORF">Sv326_0184</name>
</gene>
<proteinExistence type="predicted"/>
<organism evidence="3 4">
    <name type="scientific">Fermentimicrarchaeum limneticum</name>
    <dbReference type="NCBI Taxonomy" id="2795018"/>
    <lineage>
        <taxon>Archaea</taxon>
        <taxon>Candidatus Micrarchaeota</taxon>
        <taxon>Candidatus Fermentimicrarchaeales</taxon>
        <taxon>Candidatus Fermentimicrarchaeaceae</taxon>
        <taxon>Candidatus Fermentimicrarchaeum</taxon>
    </lineage>
</organism>
<dbReference type="KEGG" id="flt:Sv326_0184"/>
<dbReference type="Gene3D" id="2.60.40.10">
    <property type="entry name" value="Immunoglobulins"/>
    <property type="match status" value="1"/>
</dbReference>
<keyword evidence="1" id="KW-0472">Membrane</keyword>
<dbReference type="InterPro" id="IPR015217">
    <property type="entry name" value="Invasin_dom_3"/>
</dbReference>
<dbReference type="Proteomes" id="UP000510821">
    <property type="component" value="Chromosome"/>
</dbReference>
<dbReference type="InterPro" id="IPR008964">
    <property type="entry name" value="Invasin/intimin_cell_adhesion"/>
</dbReference>
<name>A0A7D6BBQ2_FERL1</name>
<evidence type="ECO:0000313" key="3">
    <source>
        <dbReference type="EMBL" id="QLJ52359.1"/>
    </source>
</evidence>
<accession>A0A7D6BBQ2</accession>
<evidence type="ECO:0000259" key="2">
    <source>
        <dbReference type="Pfam" id="PF09134"/>
    </source>
</evidence>
<feature type="transmembrane region" description="Helical" evidence="1">
    <location>
        <begin position="12"/>
        <end position="31"/>
    </location>
</feature>
<feature type="domain" description="Invasin" evidence="2">
    <location>
        <begin position="186"/>
        <end position="259"/>
    </location>
</feature>
<reference evidence="4" key="1">
    <citation type="submission" date="2020-07" db="EMBL/GenBank/DDBJ databases">
        <title>Metabolic diversity and evolutionary history of the archaeal phylum ###Micrarchaeota### uncovered from a freshwater lake metagenome.</title>
        <authorList>
            <person name="Kadnikov V.V."/>
            <person name="Savvichev A.S."/>
            <person name="Mardanov A.V."/>
            <person name="Beletsky A.V."/>
            <person name="Chupakov A.V."/>
            <person name="Kokryatskaya N.M."/>
            <person name="Pimenov N.V."/>
            <person name="Ravin N.V."/>
        </authorList>
    </citation>
    <scope>NUCLEOTIDE SEQUENCE [LARGE SCALE GENOMIC DNA]</scope>
</reference>
<evidence type="ECO:0000313" key="4">
    <source>
        <dbReference type="Proteomes" id="UP000510821"/>
    </source>
</evidence>
<dbReference type="AlphaFoldDB" id="A0A7D6BBQ2"/>
<dbReference type="SUPFAM" id="SSF49373">
    <property type="entry name" value="Invasin/intimin cell-adhesion fragments"/>
    <property type="match status" value="1"/>
</dbReference>
<dbReference type="InterPro" id="IPR013783">
    <property type="entry name" value="Ig-like_fold"/>
</dbReference>